<sequence length="187" mass="19716">MAVQAAVATLSRDSGCGNMWLLERERAVPNLATSIAVQAAVVTLSGDSSGGNVWLLPKPDLFLYPHVLNGCCLVASTQITFGHHQSLHLYCRLLRSSGSPTAFPFPFVLKSCAALSLPTAGSQFHALSVKAGCEPDPFVQTALITICCGYGSVENAHVRCSTKVPSRKRLLLITALIAGYAGIECVG</sequence>
<accession>A0A7J0GZ17</accession>
<dbReference type="InterPro" id="IPR046960">
    <property type="entry name" value="PPR_At4g14850-like_plant"/>
</dbReference>
<dbReference type="OrthoDB" id="1744564at2759"/>
<proteinExistence type="predicted"/>
<name>A0A7J0GZ17_9ERIC</name>
<gene>
    <name evidence="1" type="ORF">Acr_25g0004890</name>
</gene>
<protein>
    <submittedName>
        <fullName evidence="1">Uncharacterized protein</fullName>
    </submittedName>
</protein>
<dbReference type="Gene3D" id="1.25.40.10">
    <property type="entry name" value="Tetratricopeptide repeat domain"/>
    <property type="match status" value="1"/>
</dbReference>
<comment type="caution">
    <text evidence="1">The sequence shown here is derived from an EMBL/GenBank/DDBJ whole genome shotgun (WGS) entry which is preliminary data.</text>
</comment>
<dbReference type="Proteomes" id="UP000585474">
    <property type="component" value="Unassembled WGS sequence"/>
</dbReference>
<evidence type="ECO:0000313" key="2">
    <source>
        <dbReference type="Proteomes" id="UP000585474"/>
    </source>
</evidence>
<dbReference type="InterPro" id="IPR011990">
    <property type="entry name" value="TPR-like_helical_dom_sf"/>
</dbReference>
<dbReference type="GO" id="GO:0003723">
    <property type="term" value="F:RNA binding"/>
    <property type="evidence" value="ECO:0007669"/>
    <property type="project" value="InterPro"/>
</dbReference>
<dbReference type="PANTHER" id="PTHR47926">
    <property type="entry name" value="PENTATRICOPEPTIDE REPEAT-CONTAINING PROTEIN"/>
    <property type="match status" value="1"/>
</dbReference>
<dbReference type="GO" id="GO:0009451">
    <property type="term" value="P:RNA modification"/>
    <property type="evidence" value="ECO:0007669"/>
    <property type="project" value="InterPro"/>
</dbReference>
<keyword evidence="2" id="KW-1185">Reference proteome</keyword>
<organism evidence="1 2">
    <name type="scientific">Actinidia rufa</name>
    <dbReference type="NCBI Taxonomy" id="165716"/>
    <lineage>
        <taxon>Eukaryota</taxon>
        <taxon>Viridiplantae</taxon>
        <taxon>Streptophyta</taxon>
        <taxon>Embryophyta</taxon>
        <taxon>Tracheophyta</taxon>
        <taxon>Spermatophyta</taxon>
        <taxon>Magnoliopsida</taxon>
        <taxon>eudicotyledons</taxon>
        <taxon>Gunneridae</taxon>
        <taxon>Pentapetalae</taxon>
        <taxon>asterids</taxon>
        <taxon>Ericales</taxon>
        <taxon>Actinidiaceae</taxon>
        <taxon>Actinidia</taxon>
    </lineage>
</organism>
<reference evidence="1 2" key="1">
    <citation type="submission" date="2019-07" db="EMBL/GenBank/DDBJ databases">
        <title>De Novo Assembly of kiwifruit Actinidia rufa.</title>
        <authorList>
            <person name="Sugita-Konishi S."/>
            <person name="Sato K."/>
            <person name="Mori E."/>
            <person name="Abe Y."/>
            <person name="Kisaki G."/>
            <person name="Hamano K."/>
            <person name="Suezawa K."/>
            <person name="Otani M."/>
            <person name="Fukuda T."/>
            <person name="Manabe T."/>
            <person name="Gomi K."/>
            <person name="Tabuchi M."/>
            <person name="Akimitsu K."/>
            <person name="Kataoka I."/>
        </authorList>
    </citation>
    <scope>NUCLEOTIDE SEQUENCE [LARGE SCALE GENOMIC DNA]</scope>
    <source>
        <strain evidence="2">cv. Fuchu</strain>
    </source>
</reference>
<evidence type="ECO:0000313" key="1">
    <source>
        <dbReference type="EMBL" id="GFZ16080.1"/>
    </source>
</evidence>
<dbReference type="EMBL" id="BJWL01000025">
    <property type="protein sequence ID" value="GFZ16080.1"/>
    <property type="molecule type" value="Genomic_DNA"/>
</dbReference>
<dbReference type="AlphaFoldDB" id="A0A7J0GZ17"/>